<dbReference type="KEGG" id="bim:100740610"/>
<keyword evidence="2" id="KW-0472">Membrane</keyword>
<evidence type="ECO:0000313" key="3">
    <source>
        <dbReference type="Proteomes" id="UP000515180"/>
    </source>
</evidence>
<evidence type="ECO:0000313" key="4">
    <source>
        <dbReference type="RefSeq" id="XP_012236531.2"/>
    </source>
</evidence>
<protein>
    <submittedName>
        <fullName evidence="4">Uncharacterized protein LOC100740610</fullName>
    </submittedName>
</protein>
<dbReference type="InterPro" id="IPR036770">
    <property type="entry name" value="Ankyrin_rpt-contain_sf"/>
</dbReference>
<dbReference type="InterPro" id="IPR002110">
    <property type="entry name" value="Ankyrin_rpt"/>
</dbReference>
<dbReference type="SUPFAM" id="SSF48403">
    <property type="entry name" value="Ankyrin repeat"/>
    <property type="match status" value="1"/>
</dbReference>
<keyword evidence="3" id="KW-1185">Reference proteome</keyword>
<keyword evidence="2" id="KW-1133">Transmembrane helix</keyword>
<accession>A0A6P3ULG0</accession>
<reference evidence="4" key="1">
    <citation type="submission" date="2025-08" db="UniProtKB">
        <authorList>
            <consortium name="RefSeq"/>
        </authorList>
    </citation>
    <scope>IDENTIFICATION</scope>
</reference>
<evidence type="ECO:0000256" key="1">
    <source>
        <dbReference type="PROSITE-ProRule" id="PRU00023"/>
    </source>
</evidence>
<dbReference type="Proteomes" id="UP000515180">
    <property type="component" value="Unplaced"/>
</dbReference>
<gene>
    <name evidence="4" type="primary">LOC100740610</name>
</gene>
<feature type="repeat" description="ANK" evidence="1">
    <location>
        <begin position="173"/>
        <end position="205"/>
    </location>
</feature>
<keyword evidence="2" id="KW-0812">Transmembrane</keyword>
<dbReference type="OrthoDB" id="539213at2759"/>
<dbReference type="RefSeq" id="XP_012236531.2">
    <property type="nucleotide sequence ID" value="XM_012381108.3"/>
</dbReference>
<keyword evidence="1" id="KW-0040">ANK repeat</keyword>
<feature type="transmembrane region" description="Helical" evidence="2">
    <location>
        <begin position="74"/>
        <end position="94"/>
    </location>
</feature>
<dbReference type="Gene3D" id="1.25.40.20">
    <property type="entry name" value="Ankyrin repeat-containing domain"/>
    <property type="match status" value="1"/>
</dbReference>
<name>A0A6P3ULG0_BOMIM</name>
<dbReference type="GeneID" id="100740610"/>
<dbReference type="PROSITE" id="PS50088">
    <property type="entry name" value="ANK_REPEAT"/>
    <property type="match status" value="1"/>
</dbReference>
<dbReference type="AlphaFoldDB" id="A0A6P3ULG0"/>
<organism evidence="3 4">
    <name type="scientific">Bombus impatiens</name>
    <name type="common">Bumblebee</name>
    <dbReference type="NCBI Taxonomy" id="132113"/>
    <lineage>
        <taxon>Eukaryota</taxon>
        <taxon>Metazoa</taxon>
        <taxon>Ecdysozoa</taxon>
        <taxon>Arthropoda</taxon>
        <taxon>Hexapoda</taxon>
        <taxon>Insecta</taxon>
        <taxon>Pterygota</taxon>
        <taxon>Neoptera</taxon>
        <taxon>Endopterygota</taxon>
        <taxon>Hymenoptera</taxon>
        <taxon>Apocrita</taxon>
        <taxon>Aculeata</taxon>
        <taxon>Apoidea</taxon>
        <taxon>Anthophila</taxon>
        <taxon>Apidae</taxon>
        <taxon>Bombus</taxon>
        <taxon>Pyrobombus</taxon>
    </lineage>
</organism>
<proteinExistence type="predicted"/>
<sequence>MGKCLPYVDSYLLFLFLDRTIKRGFSIRILTRNTCEIGNNLKETDTMSLILKYNESFYDILLKYFTTLSEITNIFKFIATTGFIVVVSFILNYIHDYRSKRITNESKYDLLELQKFNTYNRVIARHQSIISHKEMLNALEYATDKCYDKFYALKCIDIIVNCPQLVNVKSLPYGLTPFHRVCFQGHKCLIAFMLAKGADPSLVTTIGENALCMAIYYFLNNPVDDDFSCLEMIAKTGCGFGFEDKWYNSLLEMAFNNNHIKLVQWLILHHKLSSHKSLRCFSTPPI</sequence>
<evidence type="ECO:0000256" key="2">
    <source>
        <dbReference type="SAM" id="Phobius"/>
    </source>
</evidence>